<dbReference type="GO" id="GO:0005886">
    <property type="term" value="C:plasma membrane"/>
    <property type="evidence" value="ECO:0007669"/>
    <property type="project" value="TreeGrafter"/>
</dbReference>
<gene>
    <name evidence="16" type="primary">LOC111491418</name>
</gene>
<dbReference type="InterPro" id="IPR003245">
    <property type="entry name" value="Phytocyanin_dom"/>
</dbReference>
<keyword evidence="11" id="KW-0325">Glycoprotein</keyword>
<feature type="chain" id="PRO_5026723859" evidence="13">
    <location>
        <begin position="23"/>
        <end position="222"/>
    </location>
</feature>
<evidence type="ECO:0000259" key="14">
    <source>
        <dbReference type="PROSITE" id="PS51485"/>
    </source>
</evidence>
<keyword evidence="15" id="KW-1185">Reference proteome</keyword>
<dbReference type="OrthoDB" id="687943at2759"/>
<keyword evidence="9" id="KW-0472">Membrane</keyword>
<keyword evidence="2" id="KW-0813">Transport</keyword>
<evidence type="ECO:0000256" key="11">
    <source>
        <dbReference type="ARBA" id="ARBA00023180"/>
    </source>
</evidence>
<dbReference type="Proteomes" id="UP000504608">
    <property type="component" value="Unplaced"/>
</dbReference>
<evidence type="ECO:0000256" key="4">
    <source>
        <dbReference type="ARBA" id="ARBA00022723"/>
    </source>
</evidence>
<dbReference type="PANTHER" id="PTHR33021:SF350">
    <property type="entry name" value="UCLACYANIN-2"/>
    <property type="match status" value="1"/>
</dbReference>
<keyword evidence="10" id="KW-1015">Disulfide bond</keyword>
<dbReference type="GO" id="GO:0009610">
    <property type="term" value="P:response to symbiotic fungus"/>
    <property type="evidence" value="ECO:0007669"/>
    <property type="project" value="UniProtKB-ARBA"/>
</dbReference>
<dbReference type="Pfam" id="PF02298">
    <property type="entry name" value="Cu_bind_like"/>
    <property type="match status" value="1"/>
</dbReference>
<feature type="domain" description="Phytocyanin" evidence="14">
    <location>
        <begin position="24"/>
        <end position="123"/>
    </location>
</feature>
<comment type="subcellular location">
    <subcellularLocation>
        <location evidence="1">Membrane</location>
        <topology evidence="1">Single-pass type I membrane protein</topology>
    </subcellularLocation>
</comment>
<evidence type="ECO:0000256" key="3">
    <source>
        <dbReference type="ARBA" id="ARBA00022692"/>
    </source>
</evidence>
<evidence type="ECO:0000313" key="16">
    <source>
        <dbReference type="RefSeq" id="XP_022996101.1"/>
    </source>
</evidence>
<keyword evidence="5 13" id="KW-0732">Signal</keyword>
<protein>
    <submittedName>
        <fullName evidence="16">Cucumber peeling cupredoxin-like</fullName>
    </submittedName>
</protein>
<feature type="region of interest" description="Disordered" evidence="12">
    <location>
        <begin position="121"/>
        <end position="201"/>
    </location>
</feature>
<dbReference type="FunFam" id="2.60.40.420:FF:000067">
    <property type="entry name" value="Cupredoxin superfamily protein"/>
    <property type="match status" value="1"/>
</dbReference>
<evidence type="ECO:0000256" key="13">
    <source>
        <dbReference type="SAM" id="SignalP"/>
    </source>
</evidence>
<evidence type="ECO:0000256" key="2">
    <source>
        <dbReference type="ARBA" id="ARBA00022448"/>
    </source>
</evidence>
<evidence type="ECO:0000256" key="7">
    <source>
        <dbReference type="ARBA" id="ARBA00022989"/>
    </source>
</evidence>
<keyword evidence="8" id="KW-0186">Copper</keyword>
<dbReference type="KEGG" id="cmax:111491418"/>
<evidence type="ECO:0000256" key="10">
    <source>
        <dbReference type="ARBA" id="ARBA00023157"/>
    </source>
</evidence>
<proteinExistence type="predicted"/>
<evidence type="ECO:0000256" key="6">
    <source>
        <dbReference type="ARBA" id="ARBA00022982"/>
    </source>
</evidence>
<dbReference type="AlphaFoldDB" id="A0A6J1K3S1"/>
<feature type="signal peptide" evidence="13">
    <location>
        <begin position="1"/>
        <end position="22"/>
    </location>
</feature>
<evidence type="ECO:0000313" key="15">
    <source>
        <dbReference type="Proteomes" id="UP000504608"/>
    </source>
</evidence>
<name>A0A6J1K3S1_CUCMA</name>
<dbReference type="PROSITE" id="PS51485">
    <property type="entry name" value="PHYTOCYANIN"/>
    <property type="match status" value="1"/>
</dbReference>
<sequence length="222" mass="22931">MLNFSHLFLFLAFFLVPSSVVAGTDHIVGDDQGWDLGVDYSSWTIGKTFFVGDNLVFKYKKGVHNVLDVNVTAFAECAAPTNQSPLKTGNDIIPLRRPGTRWFICSIARHCQSGQKLVIFVDNPPSNGGQASPPPSSLPPASSPPPPSTSAPSPSASAPSHNQTTPHLPVPTPSESIPPSLSPVPSPSPTAPPPSGSASKAAISGHLGVLAVAVGALAGIMT</sequence>
<dbReference type="InterPro" id="IPR008972">
    <property type="entry name" value="Cupredoxin"/>
</dbReference>
<dbReference type="InterPro" id="IPR039391">
    <property type="entry name" value="Phytocyanin-like"/>
</dbReference>
<feature type="compositionally biased region" description="Pro residues" evidence="12">
    <location>
        <begin position="132"/>
        <end position="149"/>
    </location>
</feature>
<evidence type="ECO:0000256" key="9">
    <source>
        <dbReference type="ARBA" id="ARBA00023136"/>
    </source>
</evidence>
<feature type="compositionally biased region" description="Pro residues" evidence="12">
    <location>
        <begin position="180"/>
        <end position="195"/>
    </location>
</feature>
<reference evidence="16" key="1">
    <citation type="submission" date="2025-08" db="UniProtKB">
        <authorList>
            <consortium name="RefSeq"/>
        </authorList>
    </citation>
    <scope>IDENTIFICATION</scope>
    <source>
        <tissue evidence="16">Young leaves</tissue>
    </source>
</reference>
<evidence type="ECO:0000256" key="12">
    <source>
        <dbReference type="SAM" id="MobiDB-lite"/>
    </source>
</evidence>
<evidence type="ECO:0000256" key="1">
    <source>
        <dbReference type="ARBA" id="ARBA00004479"/>
    </source>
</evidence>
<dbReference type="GO" id="GO:0009055">
    <property type="term" value="F:electron transfer activity"/>
    <property type="evidence" value="ECO:0007669"/>
    <property type="project" value="InterPro"/>
</dbReference>
<dbReference type="GeneID" id="111491418"/>
<organism evidence="15 16">
    <name type="scientific">Cucurbita maxima</name>
    <name type="common">Pumpkin</name>
    <name type="synonym">Winter squash</name>
    <dbReference type="NCBI Taxonomy" id="3661"/>
    <lineage>
        <taxon>Eukaryota</taxon>
        <taxon>Viridiplantae</taxon>
        <taxon>Streptophyta</taxon>
        <taxon>Embryophyta</taxon>
        <taxon>Tracheophyta</taxon>
        <taxon>Spermatophyta</taxon>
        <taxon>Magnoliopsida</taxon>
        <taxon>eudicotyledons</taxon>
        <taxon>Gunneridae</taxon>
        <taxon>Pentapetalae</taxon>
        <taxon>rosids</taxon>
        <taxon>fabids</taxon>
        <taxon>Cucurbitales</taxon>
        <taxon>Cucurbitaceae</taxon>
        <taxon>Cucurbiteae</taxon>
        <taxon>Cucurbita</taxon>
    </lineage>
</organism>
<evidence type="ECO:0000256" key="5">
    <source>
        <dbReference type="ARBA" id="ARBA00022729"/>
    </source>
</evidence>
<dbReference type="GO" id="GO:0046872">
    <property type="term" value="F:metal ion binding"/>
    <property type="evidence" value="ECO:0007669"/>
    <property type="project" value="UniProtKB-KW"/>
</dbReference>
<keyword evidence="3" id="KW-0812">Transmembrane</keyword>
<dbReference type="SUPFAM" id="SSF49503">
    <property type="entry name" value="Cupredoxins"/>
    <property type="match status" value="1"/>
</dbReference>
<dbReference type="Gene3D" id="2.60.40.420">
    <property type="entry name" value="Cupredoxins - blue copper proteins"/>
    <property type="match status" value="1"/>
</dbReference>
<dbReference type="PANTHER" id="PTHR33021">
    <property type="entry name" value="BLUE COPPER PROTEIN"/>
    <property type="match status" value="1"/>
</dbReference>
<keyword evidence="4" id="KW-0479">Metal-binding</keyword>
<evidence type="ECO:0000256" key="8">
    <source>
        <dbReference type="ARBA" id="ARBA00023008"/>
    </source>
</evidence>
<feature type="compositionally biased region" description="Low complexity" evidence="12">
    <location>
        <begin position="150"/>
        <end position="160"/>
    </location>
</feature>
<accession>A0A6J1K3S1</accession>
<dbReference type="RefSeq" id="XP_022996101.1">
    <property type="nucleotide sequence ID" value="XM_023140333.1"/>
</dbReference>
<keyword evidence="7" id="KW-1133">Transmembrane helix</keyword>
<keyword evidence="6" id="KW-0249">Electron transport</keyword>
<dbReference type="CDD" id="cd04216">
    <property type="entry name" value="Phytocyanin"/>
    <property type="match status" value="1"/>
</dbReference>